<name>A0A811BMH6_9VIRU</name>
<reference evidence="3" key="1">
    <citation type="submission" date="2021-04" db="EMBL/GenBank/DDBJ databases">
        <title>Draft Genome Sequence of Pandoravirus japonicus, Isolated from the Sabaishi River of Niigata, Japan.</title>
        <authorList>
            <person name="Hosokawa N."/>
            <person name="Takahashi H."/>
            <person name="Aoki K."/>
            <person name="Takemura M."/>
        </authorList>
    </citation>
    <scope>NUCLEOTIDE SEQUENCE</scope>
</reference>
<feature type="region of interest" description="Disordered" evidence="1">
    <location>
        <begin position="150"/>
        <end position="203"/>
    </location>
</feature>
<evidence type="ECO:0000256" key="1">
    <source>
        <dbReference type="SAM" id="MobiDB-lite"/>
    </source>
</evidence>
<proteinExistence type="predicted"/>
<dbReference type="EMBL" id="LC625835">
    <property type="protein sequence ID" value="BCU03013.1"/>
    <property type="molecule type" value="Genomic_DNA"/>
</dbReference>
<sequence length="203" mass="21183">MEHARSLALGDACAPRAAMTFVLFAGLLATAVLATAIDSTPSPSVDRACEMVLDGATCQQRCECEWCPPGPDHGCHAINLAGACGGEPGQRAPHDACYDDPASGVEGLVVGCLFVGLALVAVGLWWGCLCVRSVRRRFLCRADRADAIDDEKGAAGGDMGTDRSLDKAPDRASRDDGPVAAPPPPRRPASRPIDMPRPRAPVP</sequence>
<feature type="transmembrane region" description="Helical" evidence="2">
    <location>
        <begin position="108"/>
        <end position="131"/>
    </location>
</feature>
<dbReference type="Proteomes" id="UP001253637">
    <property type="component" value="Segment"/>
</dbReference>
<keyword evidence="2" id="KW-0812">Transmembrane</keyword>
<organism evidence="3 4">
    <name type="scientific">Pandoravirus japonicus</name>
    <dbReference type="NCBI Taxonomy" id="2823154"/>
    <lineage>
        <taxon>Viruses</taxon>
        <taxon>Pandoravirus</taxon>
    </lineage>
</organism>
<evidence type="ECO:0000256" key="2">
    <source>
        <dbReference type="SAM" id="Phobius"/>
    </source>
</evidence>
<protein>
    <submittedName>
        <fullName evidence="3">Uncharacterized protein</fullName>
    </submittedName>
</protein>
<keyword evidence="2" id="KW-1133">Transmembrane helix</keyword>
<keyword evidence="2" id="KW-0472">Membrane</keyword>
<feature type="transmembrane region" description="Helical" evidence="2">
    <location>
        <begin position="21"/>
        <end position="37"/>
    </location>
</feature>
<accession>A0A811BMH6</accession>
<feature type="compositionally biased region" description="Basic and acidic residues" evidence="1">
    <location>
        <begin position="160"/>
        <end position="177"/>
    </location>
</feature>
<evidence type="ECO:0000313" key="4">
    <source>
        <dbReference type="Proteomes" id="UP001253637"/>
    </source>
</evidence>
<evidence type="ECO:0000313" key="3">
    <source>
        <dbReference type="EMBL" id="BCU03013.1"/>
    </source>
</evidence>